<evidence type="ECO:0000256" key="2">
    <source>
        <dbReference type="ARBA" id="ARBA00022692"/>
    </source>
</evidence>
<keyword evidence="9" id="KW-1185">Reference proteome</keyword>
<feature type="transmembrane region" description="Helical" evidence="7">
    <location>
        <begin position="124"/>
        <end position="143"/>
    </location>
</feature>
<dbReference type="InterPro" id="IPR023271">
    <property type="entry name" value="Aquaporin-like"/>
</dbReference>
<dbReference type="PROSITE" id="PS01005">
    <property type="entry name" value="FORMATE_NITRITE_TP_1"/>
    <property type="match status" value="1"/>
</dbReference>
<evidence type="ECO:0000256" key="7">
    <source>
        <dbReference type="SAM" id="Phobius"/>
    </source>
</evidence>
<dbReference type="Gene3D" id="1.20.1080.10">
    <property type="entry name" value="Glycerol uptake facilitator protein"/>
    <property type="match status" value="1"/>
</dbReference>
<dbReference type="NCBIfam" id="TIGR04060">
    <property type="entry name" value="formate_focA"/>
    <property type="match status" value="1"/>
</dbReference>
<dbReference type="InterPro" id="IPR000292">
    <property type="entry name" value="For/NO2_transpt"/>
</dbReference>
<feature type="transmembrane region" description="Helical" evidence="7">
    <location>
        <begin position="197"/>
        <end position="223"/>
    </location>
</feature>
<dbReference type="Proteomes" id="UP000281112">
    <property type="component" value="Unassembled WGS sequence"/>
</dbReference>
<gene>
    <name evidence="8" type="primary">focA</name>
    <name evidence="8" type="ORF">EES38_17170</name>
</gene>
<dbReference type="OrthoDB" id="9786493at2"/>
<dbReference type="Pfam" id="PF01226">
    <property type="entry name" value="Form_Nir_trans"/>
    <property type="match status" value="1"/>
</dbReference>
<organism evidence="8 9">
    <name type="scientific">Vibrio viridaestus</name>
    <dbReference type="NCBI Taxonomy" id="2487322"/>
    <lineage>
        <taxon>Bacteria</taxon>
        <taxon>Pseudomonadati</taxon>
        <taxon>Pseudomonadota</taxon>
        <taxon>Gammaproteobacteria</taxon>
        <taxon>Vibrionales</taxon>
        <taxon>Vibrionaceae</taxon>
        <taxon>Vibrio</taxon>
    </lineage>
</organism>
<comment type="subcellular location">
    <subcellularLocation>
        <location evidence="1">Membrane</location>
        <topology evidence="1">Multi-pass membrane protein</topology>
    </subcellularLocation>
</comment>
<evidence type="ECO:0000256" key="4">
    <source>
        <dbReference type="ARBA" id="ARBA00023136"/>
    </source>
</evidence>
<feature type="transmembrane region" description="Helical" evidence="7">
    <location>
        <begin position="163"/>
        <end position="185"/>
    </location>
</feature>
<dbReference type="EMBL" id="RJVQ01000009">
    <property type="protein sequence ID" value="RQW61839.1"/>
    <property type="molecule type" value="Genomic_DNA"/>
</dbReference>
<evidence type="ECO:0000313" key="8">
    <source>
        <dbReference type="EMBL" id="RQW61839.1"/>
    </source>
</evidence>
<reference evidence="8 9" key="1">
    <citation type="submission" date="2018-11" db="EMBL/GenBank/DDBJ databases">
        <title>Vibrio LJC006 sp. nov., isolated from seawater during the bloom of the enteromorpha.</title>
        <authorList>
            <person name="Liang J."/>
        </authorList>
    </citation>
    <scope>NUCLEOTIDE SEQUENCE [LARGE SCALE GENOMIC DNA]</scope>
    <source>
        <strain evidence="8 9">LJC006</strain>
    </source>
</reference>
<evidence type="ECO:0000313" key="9">
    <source>
        <dbReference type="Proteomes" id="UP000281112"/>
    </source>
</evidence>
<feature type="transmembrane region" description="Helical" evidence="7">
    <location>
        <begin position="75"/>
        <end position="103"/>
    </location>
</feature>
<dbReference type="NCBIfam" id="TIGR00790">
    <property type="entry name" value="fnt"/>
    <property type="match status" value="1"/>
</dbReference>
<dbReference type="GO" id="GO:0015499">
    <property type="term" value="F:formate transmembrane transporter activity"/>
    <property type="evidence" value="ECO:0007669"/>
    <property type="project" value="UniProtKB-UniRule"/>
</dbReference>
<dbReference type="GO" id="GO:0005886">
    <property type="term" value="C:plasma membrane"/>
    <property type="evidence" value="ECO:0007669"/>
    <property type="project" value="UniProtKB-UniRule"/>
</dbReference>
<dbReference type="InterPro" id="IPR023999">
    <property type="entry name" value="Formate_transptr_FocA"/>
</dbReference>
<dbReference type="PANTHER" id="PTHR30520:SF6">
    <property type="entry name" value="FORMATE_NITRATE FAMILY TRANSPORTER (EUROFUNG)"/>
    <property type="match status" value="1"/>
</dbReference>
<dbReference type="InterPro" id="IPR024002">
    <property type="entry name" value="For/NO2_transpt_CS"/>
</dbReference>
<keyword evidence="4 7" id="KW-0472">Membrane</keyword>
<keyword evidence="3 7" id="KW-1133">Transmembrane helix</keyword>
<feature type="transmembrane region" description="Helical" evidence="7">
    <location>
        <begin position="257"/>
        <end position="280"/>
    </location>
</feature>
<feature type="transmembrane region" description="Helical" evidence="7">
    <location>
        <begin position="34"/>
        <end position="55"/>
    </location>
</feature>
<comment type="similarity">
    <text evidence="5">Belongs to the FNT transporter (TC 1.A.16) family.</text>
</comment>
<keyword evidence="2 7" id="KW-0812">Transmembrane</keyword>
<proteinExistence type="inferred from homology"/>
<dbReference type="AlphaFoldDB" id="A0A3N9TCP6"/>
<evidence type="ECO:0000256" key="5">
    <source>
        <dbReference type="ARBA" id="ARBA00049660"/>
    </source>
</evidence>
<name>A0A3N9TCP6_9VIBR</name>
<dbReference type="PROSITE" id="PS01006">
    <property type="entry name" value="FORMATE_NITRITE_TP_2"/>
    <property type="match status" value="1"/>
</dbReference>
<dbReference type="PANTHER" id="PTHR30520">
    <property type="entry name" value="FORMATE TRANSPORTER-RELATED"/>
    <property type="match status" value="1"/>
</dbReference>
<comment type="caution">
    <text evidence="8">The sequence shown here is derived from an EMBL/GenBank/DDBJ whole genome shotgun (WGS) entry which is preliminary data.</text>
</comment>
<protein>
    <recommendedName>
        <fullName evidence="6">Formate transporter FocA</fullName>
    </recommendedName>
</protein>
<evidence type="ECO:0000256" key="1">
    <source>
        <dbReference type="ARBA" id="ARBA00004141"/>
    </source>
</evidence>
<evidence type="ECO:0000256" key="6">
    <source>
        <dbReference type="NCBIfam" id="TIGR04060"/>
    </source>
</evidence>
<evidence type="ECO:0000256" key="3">
    <source>
        <dbReference type="ARBA" id="ARBA00022989"/>
    </source>
</evidence>
<accession>A0A3N9TCP6</accession>
<sequence>MRMGKNTDFFTPAEMMVEAEKYASGKTKKSTSTILGLAAMAGLFIGLAFVFYITVTTGSSSAGVAWGMSKFVGGVVFSLGLILVVICGAELFTSSVLTILAWANKEISGAKMFGIWGKVYFGNFLGAMLLLLLVTGAGLYQTGGGQWGLNALNIAQHKLHHTFIEAFTLGILCNLLVCLAVWLTFSSHNAFTKAFMTILPVALFVSSGFEHCVANMFMIPLGITIHAFAPETFWSTVGVDAAHYADLTIANFIFKNLIPVTLGNIVGGAILVGMSNWCVFSLPYKNKPHHDEKPAEGSSVTEH</sequence>